<name>X1TBG6_9ZZZZ</name>
<dbReference type="PANTHER" id="PTHR47268">
    <property type="entry name" value="ACYLPHOSPHATASE"/>
    <property type="match status" value="1"/>
</dbReference>
<dbReference type="InterPro" id="IPR017968">
    <property type="entry name" value="Acylphosphatase_CS"/>
</dbReference>
<dbReference type="PROSITE" id="PS00151">
    <property type="entry name" value="ACYLPHOSPHATASE_2"/>
    <property type="match status" value="1"/>
</dbReference>
<feature type="domain" description="Acylphosphatase-like" evidence="1">
    <location>
        <begin position="1"/>
        <end position="84"/>
    </location>
</feature>
<organism evidence="2">
    <name type="scientific">marine sediment metagenome</name>
    <dbReference type="NCBI Taxonomy" id="412755"/>
    <lineage>
        <taxon>unclassified sequences</taxon>
        <taxon>metagenomes</taxon>
        <taxon>ecological metagenomes</taxon>
    </lineage>
</organism>
<proteinExistence type="predicted"/>
<sequence>HRLTHSFKTFCRASTKNMAEQLGLKGWVRNTSDGLVEALFEGEETAVKDMISWCHKGPRSAEVSDVTVDYTKFLGEFEEFCITY</sequence>
<dbReference type="InterPro" id="IPR020456">
    <property type="entry name" value="Acylphosphatase"/>
</dbReference>
<dbReference type="Pfam" id="PF00708">
    <property type="entry name" value="Acylphosphatase"/>
    <property type="match status" value="1"/>
</dbReference>
<protein>
    <recommendedName>
        <fullName evidence="1">Acylphosphatase-like domain-containing protein</fullName>
    </recommendedName>
</protein>
<dbReference type="GO" id="GO:0003998">
    <property type="term" value="F:acylphosphatase activity"/>
    <property type="evidence" value="ECO:0007669"/>
    <property type="project" value="InterPro"/>
</dbReference>
<dbReference type="SUPFAM" id="SSF54975">
    <property type="entry name" value="Acylphosphatase/BLUF domain-like"/>
    <property type="match status" value="1"/>
</dbReference>
<evidence type="ECO:0000313" key="2">
    <source>
        <dbReference type="EMBL" id="GAI77364.1"/>
    </source>
</evidence>
<comment type="caution">
    <text evidence="2">The sequence shown here is derived from an EMBL/GenBank/DDBJ whole genome shotgun (WGS) entry which is preliminary data.</text>
</comment>
<evidence type="ECO:0000259" key="1">
    <source>
        <dbReference type="PROSITE" id="PS51160"/>
    </source>
</evidence>
<reference evidence="2" key="1">
    <citation type="journal article" date="2014" name="Front. Microbiol.">
        <title>High frequency of phylogenetically diverse reductive dehalogenase-homologous genes in deep subseafloor sedimentary metagenomes.</title>
        <authorList>
            <person name="Kawai M."/>
            <person name="Futagami T."/>
            <person name="Toyoda A."/>
            <person name="Takaki Y."/>
            <person name="Nishi S."/>
            <person name="Hori S."/>
            <person name="Arai W."/>
            <person name="Tsubouchi T."/>
            <person name="Morono Y."/>
            <person name="Uchiyama I."/>
            <person name="Ito T."/>
            <person name="Fujiyama A."/>
            <person name="Inagaki F."/>
            <person name="Takami H."/>
        </authorList>
    </citation>
    <scope>NUCLEOTIDE SEQUENCE</scope>
    <source>
        <strain evidence="2">Expedition CK06-06</strain>
    </source>
</reference>
<gene>
    <name evidence="2" type="ORF">S12H4_18580</name>
</gene>
<feature type="non-terminal residue" evidence="2">
    <location>
        <position position="1"/>
    </location>
</feature>
<dbReference type="Gene3D" id="3.30.70.100">
    <property type="match status" value="1"/>
</dbReference>
<dbReference type="AlphaFoldDB" id="X1TBG6"/>
<dbReference type="EMBL" id="BARW01009192">
    <property type="protein sequence ID" value="GAI77364.1"/>
    <property type="molecule type" value="Genomic_DNA"/>
</dbReference>
<dbReference type="PANTHER" id="PTHR47268:SF4">
    <property type="entry name" value="ACYLPHOSPHATASE"/>
    <property type="match status" value="1"/>
</dbReference>
<dbReference type="InterPro" id="IPR001792">
    <property type="entry name" value="Acylphosphatase-like_dom"/>
</dbReference>
<dbReference type="InterPro" id="IPR036046">
    <property type="entry name" value="Acylphosphatase-like_dom_sf"/>
</dbReference>
<accession>X1TBG6</accession>
<dbReference type="PROSITE" id="PS51160">
    <property type="entry name" value="ACYLPHOSPHATASE_3"/>
    <property type="match status" value="1"/>
</dbReference>